<evidence type="ECO:0000313" key="15">
    <source>
        <dbReference type="EMBL" id="KAF9514577.1"/>
    </source>
</evidence>
<dbReference type="Pfam" id="PF08669">
    <property type="entry name" value="GCV_T_C"/>
    <property type="match status" value="1"/>
</dbReference>
<dbReference type="SUPFAM" id="SSF103025">
    <property type="entry name" value="Folate-binding domain"/>
    <property type="match status" value="1"/>
</dbReference>
<dbReference type="EMBL" id="MU128959">
    <property type="protein sequence ID" value="KAF9514577.1"/>
    <property type="molecule type" value="Genomic_DNA"/>
</dbReference>
<dbReference type="Gene3D" id="4.10.1250.10">
    <property type="entry name" value="Aminomethyltransferase fragment"/>
    <property type="match status" value="1"/>
</dbReference>
<dbReference type="InterPro" id="IPR006222">
    <property type="entry name" value="GCVT_N"/>
</dbReference>
<dbReference type="InterPro" id="IPR028896">
    <property type="entry name" value="GcvT/YgfZ/DmdA"/>
</dbReference>
<dbReference type="GO" id="GO:0005739">
    <property type="term" value="C:mitochondrion"/>
    <property type="evidence" value="ECO:0007669"/>
    <property type="project" value="UniProtKB-SubCell"/>
</dbReference>
<evidence type="ECO:0000256" key="10">
    <source>
        <dbReference type="ARBA" id="ARBA00047665"/>
    </source>
</evidence>
<evidence type="ECO:0000256" key="8">
    <source>
        <dbReference type="ARBA" id="ARBA00023128"/>
    </source>
</evidence>
<dbReference type="InterPro" id="IPR027266">
    <property type="entry name" value="TrmE/GcvT-like"/>
</dbReference>
<evidence type="ECO:0000256" key="2">
    <source>
        <dbReference type="ARBA" id="ARBA00008609"/>
    </source>
</evidence>
<dbReference type="GO" id="GO:0006546">
    <property type="term" value="P:glycine catabolic process"/>
    <property type="evidence" value="ECO:0007669"/>
    <property type="project" value="InterPro"/>
</dbReference>
<evidence type="ECO:0000256" key="6">
    <source>
        <dbReference type="ARBA" id="ARBA00022679"/>
    </source>
</evidence>
<sequence length="380" mass="41870">MRTGLYDFHLEIKAQMVPFAGFSMPLLYGQTGQVASHKYVRDHVGLFDVGHMVQSFITGPSAERFLEWLTPSSLSSLVPFSSTLSVFLNEQGGIIDDTIICKHSEEKFYVVTNASRRDRDIEWIRSKIGEWNENHRNSGGIVRLEVLDNWGLVAVQGPEAASYLQTLTSYDLPQLTFGKSAYMDIGDVQCHVARGGYTGEDGFEISIPPEHTVATTRLLSKDPVQLIGLAARDSLRLEAGMCLYGHDLDESTSPVEAGLNWVIGKDRRQDNSGFIGAETVLGQLKNGVTRKRVGLVVEDVPAREGAKILHPETLEDIGVVTSGIPSPSLSKNIAMGYVQTVDGFNRKGKEVKVQVRGKPRNAVIQPLPFVPSRYWRGVSP</sequence>
<reference evidence="15" key="1">
    <citation type="journal article" date="2020" name="Nat. Commun.">
        <title>Large-scale genome sequencing of mycorrhizal fungi provides insights into the early evolution of symbiotic traits.</title>
        <authorList>
            <person name="Miyauchi S."/>
            <person name="Kiss E."/>
            <person name="Kuo A."/>
            <person name="Drula E."/>
            <person name="Kohler A."/>
            <person name="Sanchez-Garcia M."/>
            <person name="Morin E."/>
            <person name="Andreopoulos B."/>
            <person name="Barry K.W."/>
            <person name="Bonito G."/>
            <person name="Buee M."/>
            <person name="Carver A."/>
            <person name="Chen C."/>
            <person name="Cichocki N."/>
            <person name="Clum A."/>
            <person name="Culley D."/>
            <person name="Crous P.W."/>
            <person name="Fauchery L."/>
            <person name="Girlanda M."/>
            <person name="Hayes R.D."/>
            <person name="Keri Z."/>
            <person name="LaButti K."/>
            <person name="Lipzen A."/>
            <person name="Lombard V."/>
            <person name="Magnuson J."/>
            <person name="Maillard F."/>
            <person name="Murat C."/>
            <person name="Nolan M."/>
            <person name="Ohm R.A."/>
            <person name="Pangilinan J."/>
            <person name="Pereira M.F."/>
            <person name="Perotto S."/>
            <person name="Peter M."/>
            <person name="Pfister S."/>
            <person name="Riley R."/>
            <person name="Sitrit Y."/>
            <person name="Stielow J.B."/>
            <person name="Szollosi G."/>
            <person name="Zifcakova L."/>
            <person name="Stursova M."/>
            <person name="Spatafora J.W."/>
            <person name="Tedersoo L."/>
            <person name="Vaario L.M."/>
            <person name="Yamada A."/>
            <person name="Yan M."/>
            <person name="Wang P."/>
            <person name="Xu J."/>
            <person name="Bruns T."/>
            <person name="Baldrian P."/>
            <person name="Vilgalys R."/>
            <person name="Dunand C."/>
            <person name="Henrissat B."/>
            <person name="Grigoriev I.V."/>
            <person name="Hibbett D."/>
            <person name="Nagy L.G."/>
            <person name="Martin F.M."/>
        </authorList>
    </citation>
    <scope>NUCLEOTIDE SEQUENCE</scope>
    <source>
        <strain evidence="15">UP504</strain>
    </source>
</reference>
<dbReference type="AlphaFoldDB" id="A0A9P6AZI0"/>
<evidence type="ECO:0000256" key="11">
    <source>
        <dbReference type="PIRSR" id="PIRSR006487-1"/>
    </source>
</evidence>
<dbReference type="GO" id="GO:0005960">
    <property type="term" value="C:glycine cleavage complex"/>
    <property type="evidence" value="ECO:0007669"/>
    <property type="project" value="InterPro"/>
</dbReference>
<evidence type="ECO:0000256" key="7">
    <source>
        <dbReference type="ARBA" id="ARBA00022946"/>
    </source>
</evidence>
<dbReference type="InterPro" id="IPR013977">
    <property type="entry name" value="GcvT_C"/>
</dbReference>
<dbReference type="GO" id="GO:0008483">
    <property type="term" value="F:transaminase activity"/>
    <property type="evidence" value="ECO:0007669"/>
    <property type="project" value="UniProtKB-KW"/>
</dbReference>
<evidence type="ECO:0000256" key="1">
    <source>
        <dbReference type="ARBA" id="ARBA00004173"/>
    </source>
</evidence>
<dbReference type="SUPFAM" id="SSF101790">
    <property type="entry name" value="Aminomethyltransferase beta-barrel domain"/>
    <property type="match status" value="1"/>
</dbReference>
<dbReference type="EC" id="2.1.2.10" evidence="4 12"/>
<keyword evidence="6 12" id="KW-0808">Transferase</keyword>
<protein>
    <recommendedName>
        <fullName evidence="4 12">Aminomethyltransferase</fullName>
        <ecNumber evidence="4 12">2.1.2.10</ecNumber>
    </recommendedName>
    <alternativeName>
        <fullName evidence="9 12">Glycine cleavage system T protein</fullName>
    </alternativeName>
</protein>
<feature type="domain" description="GCVT N-terminal" evidence="13">
    <location>
        <begin position="5"/>
        <end position="266"/>
    </location>
</feature>
<accession>A0A9P6AZI0</accession>
<dbReference type="PANTHER" id="PTHR43757:SF2">
    <property type="entry name" value="AMINOMETHYLTRANSFERASE, MITOCHONDRIAL"/>
    <property type="match status" value="1"/>
</dbReference>
<dbReference type="GO" id="GO:0004047">
    <property type="term" value="F:aminomethyltransferase activity"/>
    <property type="evidence" value="ECO:0007669"/>
    <property type="project" value="UniProtKB-EC"/>
</dbReference>
<evidence type="ECO:0000256" key="9">
    <source>
        <dbReference type="ARBA" id="ARBA00031395"/>
    </source>
</evidence>
<dbReference type="Gene3D" id="2.40.30.110">
    <property type="entry name" value="Aminomethyltransferase beta-barrel domains"/>
    <property type="match status" value="1"/>
</dbReference>
<keyword evidence="8 12" id="KW-0496">Mitochondrion</keyword>
<proteinExistence type="inferred from homology"/>
<dbReference type="NCBIfam" id="TIGR00528">
    <property type="entry name" value="gcvT"/>
    <property type="match status" value="1"/>
</dbReference>
<dbReference type="FunFam" id="4.10.1250.10:FF:000002">
    <property type="entry name" value="Aminomethyltransferase"/>
    <property type="match status" value="1"/>
</dbReference>
<dbReference type="Pfam" id="PF01571">
    <property type="entry name" value="GCV_T"/>
    <property type="match status" value="1"/>
</dbReference>
<evidence type="ECO:0000259" key="14">
    <source>
        <dbReference type="Pfam" id="PF08669"/>
    </source>
</evidence>
<keyword evidence="7 12" id="KW-0809">Transit peptide</keyword>
<dbReference type="InterPro" id="IPR006223">
    <property type="entry name" value="GcvT"/>
</dbReference>
<comment type="function">
    <text evidence="12">The glycine cleavage system catalyzes the degradation of glycine.</text>
</comment>
<keyword evidence="16" id="KW-1185">Reference proteome</keyword>
<organism evidence="15 16">
    <name type="scientific">Hydnum rufescens UP504</name>
    <dbReference type="NCBI Taxonomy" id="1448309"/>
    <lineage>
        <taxon>Eukaryota</taxon>
        <taxon>Fungi</taxon>
        <taxon>Dikarya</taxon>
        <taxon>Basidiomycota</taxon>
        <taxon>Agaricomycotina</taxon>
        <taxon>Agaricomycetes</taxon>
        <taxon>Cantharellales</taxon>
        <taxon>Hydnaceae</taxon>
        <taxon>Hydnum</taxon>
    </lineage>
</organism>
<evidence type="ECO:0000259" key="13">
    <source>
        <dbReference type="Pfam" id="PF01571"/>
    </source>
</evidence>
<gene>
    <name evidence="15" type="ORF">BS47DRAFT_1372254</name>
</gene>
<name>A0A9P6AZI0_9AGAM</name>
<dbReference type="Proteomes" id="UP000886523">
    <property type="component" value="Unassembled WGS sequence"/>
</dbReference>
<dbReference type="OrthoDB" id="10263536at2759"/>
<feature type="binding site" evidence="11">
    <location>
        <position position="204"/>
    </location>
    <ligand>
        <name>substrate</name>
    </ligand>
</feature>
<evidence type="ECO:0000256" key="3">
    <source>
        <dbReference type="ARBA" id="ARBA00011690"/>
    </source>
</evidence>
<comment type="similarity">
    <text evidence="2 12">Belongs to the GcvT family.</text>
</comment>
<comment type="subcellular location">
    <subcellularLocation>
        <location evidence="1 12">Mitochondrion</location>
    </subcellularLocation>
</comment>
<comment type="catalytic activity">
    <reaction evidence="10 12">
        <text>N(6)-[(R)-S(8)-aminomethyldihydrolipoyl]-L-lysyl-[protein] + (6S)-5,6,7,8-tetrahydrofolate = N(6)-[(R)-dihydrolipoyl]-L-lysyl-[protein] + (6R)-5,10-methylene-5,6,7,8-tetrahydrofolate + NH4(+)</text>
        <dbReference type="Rhea" id="RHEA:16945"/>
        <dbReference type="Rhea" id="RHEA-COMP:10475"/>
        <dbReference type="Rhea" id="RHEA-COMP:10492"/>
        <dbReference type="ChEBI" id="CHEBI:15636"/>
        <dbReference type="ChEBI" id="CHEBI:28938"/>
        <dbReference type="ChEBI" id="CHEBI:57453"/>
        <dbReference type="ChEBI" id="CHEBI:83100"/>
        <dbReference type="ChEBI" id="CHEBI:83143"/>
        <dbReference type="EC" id="2.1.2.10"/>
    </reaction>
</comment>
<dbReference type="FunFam" id="3.30.70.1400:FF:000001">
    <property type="entry name" value="Aminomethyltransferase"/>
    <property type="match status" value="1"/>
</dbReference>
<comment type="subunit">
    <text evidence="3 12">The glycine cleavage system is composed of four proteins: P, T, L and H.</text>
</comment>
<dbReference type="PIRSF" id="PIRSF006487">
    <property type="entry name" value="GcvT"/>
    <property type="match status" value="1"/>
</dbReference>
<evidence type="ECO:0000313" key="16">
    <source>
        <dbReference type="Proteomes" id="UP000886523"/>
    </source>
</evidence>
<dbReference type="NCBIfam" id="NF001567">
    <property type="entry name" value="PRK00389.1"/>
    <property type="match status" value="1"/>
</dbReference>
<dbReference type="Gene3D" id="3.30.1360.120">
    <property type="entry name" value="Probable tRNA modification gtpase trme, domain 1"/>
    <property type="match status" value="1"/>
</dbReference>
<evidence type="ECO:0000256" key="4">
    <source>
        <dbReference type="ARBA" id="ARBA00012616"/>
    </source>
</evidence>
<evidence type="ECO:0000256" key="12">
    <source>
        <dbReference type="RuleBase" id="RU003981"/>
    </source>
</evidence>
<dbReference type="Gene3D" id="3.30.70.1400">
    <property type="entry name" value="Aminomethyltransferase beta-barrel domains"/>
    <property type="match status" value="1"/>
</dbReference>
<dbReference type="InterPro" id="IPR029043">
    <property type="entry name" value="GcvT/YgfZ_C"/>
</dbReference>
<evidence type="ECO:0000256" key="5">
    <source>
        <dbReference type="ARBA" id="ARBA00022576"/>
    </source>
</evidence>
<comment type="caution">
    <text evidence="15">The sequence shown here is derived from an EMBL/GenBank/DDBJ whole genome shotgun (WGS) entry which is preliminary data.</text>
</comment>
<feature type="domain" description="Aminomethyltransferase C-terminal" evidence="14">
    <location>
        <begin position="290"/>
        <end position="370"/>
    </location>
</feature>
<dbReference type="PANTHER" id="PTHR43757">
    <property type="entry name" value="AMINOMETHYLTRANSFERASE"/>
    <property type="match status" value="1"/>
</dbReference>
<keyword evidence="5 12" id="KW-0032">Aminotransferase</keyword>